<reference evidence="1 2" key="1">
    <citation type="submission" date="2017-04" db="EMBL/GenBank/DDBJ databases">
        <authorList>
            <person name="Afonso C.L."/>
            <person name="Miller P.J."/>
            <person name="Scott M.A."/>
            <person name="Spackman E."/>
            <person name="Goraichik I."/>
            <person name="Dimitrov K.M."/>
            <person name="Suarez D.L."/>
            <person name="Swayne D.E."/>
        </authorList>
    </citation>
    <scope>NUCLEOTIDE SEQUENCE [LARGE SCALE GENOMIC DNA]</scope>
    <source>
        <strain evidence="1 2">DSM 21164</strain>
    </source>
</reference>
<keyword evidence="2" id="KW-1185">Reference proteome</keyword>
<sequence length="132" mass="15160">MLLMLLFLSCKSQQYTLDTLPNTQLIFGKGGGITGVIDTYTLLENGQLFYENSLSEEKKELKRISKKNVKILFDQLDNINLKDVDFNHPGNMYYFMKEVKGGYSHKVVWGKSDVQIDASIINLYEKLKAQLK</sequence>
<dbReference type="EMBL" id="FWXO01000004">
    <property type="protein sequence ID" value="SMC72529.1"/>
    <property type="molecule type" value="Genomic_DNA"/>
</dbReference>
<dbReference type="Proteomes" id="UP000192360">
    <property type="component" value="Unassembled WGS sequence"/>
</dbReference>
<accession>A0A1W2BHV9</accession>
<dbReference type="STRING" id="504486.SAMN05660703_2415"/>
<proteinExistence type="predicted"/>
<evidence type="ECO:0000313" key="1">
    <source>
        <dbReference type="EMBL" id="SMC72529.1"/>
    </source>
</evidence>
<organism evidence="1 2">
    <name type="scientific">Cellulophaga tyrosinoxydans</name>
    <dbReference type="NCBI Taxonomy" id="504486"/>
    <lineage>
        <taxon>Bacteria</taxon>
        <taxon>Pseudomonadati</taxon>
        <taxon>Bacteroidota</taxon>
        <taxon>Flavobacteriia</taxon>
        <taxon>Flavobacteriales</taxon>
        <taxon>Flavobacteriaceae</taxon>
        <taxon>Cellulophaga</taxon>
    </lineage>
</organism>
<protein>
    <submittedName>
        <fullName evidence="1">Uncharacterized protein</fullName>
    </submittedName>
</protein>
<name>A0A1W2BHV9_9FLAO</name>
<dbReference type="AlphaFoldDB" id="A0A1W2BHV9"/>
<gene>
    <name evidence="1" type="ORF">SAMN05660703_2415</name>
</gene>
<evidence type="ECO:0000313" key="2">
    <source>
        <dbReference type="Proteomes" id="UP000192360"/>
    </source>
</evidence>